<proteinExistence type="predicted"/>
<sequence>MRKFLTTSLLALSCCIAQAQSQGKTKADSVKTTQQTIVVKGIIKDAASGKPAGGVRVSVTGFSADISDNDGSFSIKVPDLQAQLMVNGEGFQTRIVPLKGRSQVNIALNSESHESVYEAITMPTGKPLRSEVTAAASQAYFNGAWEQPAEIPDAMLQGRVAGLNSIRRSGAPGAGASLNLRGFNSLYGTNKPLLIVDNMVYDYNDYGESIIANNYTNPLVFIDAKDIENFTVLKDASSIYGTKGANGAIIITTSRARQQATKIDFGVYAGANAAPNALPVMDATAYRSYLADMLQSKGMSSAAIAAMPFMIDDKNNPQYFATHNNNNWQNKVLQNSINQNYFLKVTGGDNIATYALSMGFADNKGIIKNTDMKRYNTRFNAEMNFSQRFTGTANLSFTYNEQNLKDQGIANNTNPLYLALIKAPFYTDREVNASGEVSPNVSDVDGLGVGNPSALIDLMQAYNKYYRFFGSFGFKYEISNKLSASTLFGITYDKVRENIFVPRKGVQDDTTANAIIESRLGAQVKRLFSLYSDTRLSYDNKQNKHGFKANLGLRYQNNSAEQDIARTFNSATDELVSVQNGVSLLRQVGGNVGSWNWMNIYANAEYSYRNRFFLSLNAAMDASSRFGKQASEGIMINDVPFAVMPSVAAAWLVSSEKFMANSSISLLRFRASWSKTGNDDIGNYNSRQTYAVQNLLGMQGLVRSGIANPTLQWENVQRNNLGVDLGLMNDRIQLFADVWQNKTTKMLVYEQLATASGFNTVLTNNGGMETKGIDLALNVRVVNKPNLKWDVAVNASTYDNKMTAVPGGSFVTQFAGAGILTKEGEAANQFYGLQATGVYSTDAAAASAGLQRRMADGSLRAFTGGDVIFADLNRDKIIDDNDRTVIGNANASWIGGFSNRVAWKRFTFEALFTFSSGNDVYNYLRHQLESMSNTNNQLQSAGNRWRSNGQITNTPKASYGDPMGNAQFSSRWIEDGSYLRLRTLSVSYNVPVSGKGMVKDLNIYLHGNNLLTFTKYLGYDPEFSVNPSVFAQGIDTGLTPQFTSAMFGLKLGL</sequence>
<dbReference type="AlphaFoldDB" id="A0A6I6GAJ7"/>
<dbReference type="KEGG" id="fls:GLV81_11595"/>
<dbReference type="GO" id="GO:0009279">
    <property type="term" value="C:cell outer membrane"/>
    <property type="evidence" value="ECO:0007669"/>
    <property type="project" value="UniProtKB-SubCell"/>
</dbReference>
<organism evidence="6 7">
    <name type="scientific">Phnomibacter ginsenosidimutans</name>
    <dbReference type="NCBI Taxonomy" id="2676868"/>
    <lineage>
        <taxon>Bacteria</taxon>
        <taxon>Pseudomonadati</taxon>
        <taxon>Bacteroidota</taxon>
        <taxon>Chitinophagia</taxon>
        <taxon>Chitinophagales</taxon>
        <taxon>Chitinophagaceae</taxon>
        <taxon>Phnomibacter</taxon>
    </lineage>
</organism>
<dbReference type="EMBL" id="CP046566">
    <property type="protein sequence ID" value="QGW28653.1"/>
    <property type="molecule type" value="Genomic_DNA"/>
</dbReference>
<evidence type="ECO:0000313" key="6">
    <source>
        <dbReference type="EMBL" id="QGW28653.1"/>
    </source>
</evidence>
<reference evidence="6 7" key="1">
    <citation type="submission" date="2019-11" db="EMBL/GenBank/DDBJ databases">
        <authorList>
            <person name="Im W.T."/>
        </authorList>
    </citation>
    <scope>NUCLEOTIDE SEQUENCE [LARGE SCALE GENOMIC DNA]</scope>
    <source>
        <strain evidence="6 7">SB-02</strain>
    </source>
</reference>
<dbReference type="SUPFAM" id="SSF49464">
    <property type="entry name" value="Carboxypeptidase regulatory domain-like"/>
    <property type="match status" value="1"/>
</dbReference>
<evidence type="ECO:0000256" key="1">
    <source>
        <dbReference type="ARBA" id="ARBA00004442"/>
    </source>
</evidence>
<dbReference type="Proteomes" id="UP000426027">
    <property type="component" value="Chromosome"/>
</dbReference>
<comment type="subcellular location">
    <subcellularLocation>
        <location evidence="1">Cell outer membrane</location>
    </subcellularLocation>
</comment>
<feature type="domain" description="TonB-dependent receptor plug" evidence="5">
    <location>
        <begin position="151"/>
        <end position="248"/>
    </location>
</feature>
<dbReference type="InterPro" id="IPR008969">
    <property type="entry name" value="CarboxyPept-like_regulatory"/>
</dbReference>
<gene>
    <name evidence="6" type="ORF">GLV81_11595</name>
</gene>
<dbReference type="InterPro" id="IPR012910">
    <property type="entry name" value="Plug_dom"/>
</dbReference>
<dbReference type="NCBIfam" id="TIGR04056">
    <property type="entry name" value="OMP_RagA_SusC"/>
    <property type="match status" value="1"/>
</dbReference>
<dbReference type="InterPro" id="IPR023996">
    <property type="entry name" value="TonB-dep_OMP_SusC/RagA"/>
</dbReference>
<keyword evidence="7" id="KW-1185">Reference proteome</keyword>
<accession>A0A6I6GAJ7</accession>
<dbReference type="Pfam" id="PF07715">
    <property type="entry name" value="Plug"/>
    <property type="match status" value="1"/>
</dbReference>
<keyword evidence="4" id="KW-0732">Signal</keyword>
<evidence type="ECO:0000256" key="4">
    <source>
        <dbReference type="SAM" id="SignalP"/>
    </source>
</evidence>
<dbReference type="Gene3D" id="2.40.170.20">
    <property type="entry name" value="TonB-dependent receptor, beta-barrel domain"/>
    <property type="match status" value="1"/>
</dbReference>
<keyword evidence="3" id="KW-0998">Cell outer membrane</keyword>
<dbReference type="InterPro" id="IPR037066">
    <property type="entry name" value="Plug_dom_sf"/>
</dbReference>
<evidence type="ECO:0000256" key="2">
    <source>
        <dbReference type="ARBA" id="ARBA00023136"/>
    </source>
</evidence>
<evidence type="ECO:0000259" key="5">
    <source>
        <dbReference type="Pfam" id="PF07715"/>
    </source>
</evidence>
<dbReference type="Gene3D" id="2.60.40.1120">
    <property type="entry name" value="Carboxypeptidase-like, regulatory domain"/>
    <property type="match status" value="1"/>
</dbReference>
<dbReference type="Gene3D" id="2.170.130.10">
    <property type="entry name" value="TonB-dependent receptor, plug domain"/>
    <property type="match status" value="1"/>
</dbReference>
<dbReference type="SUPFAM" id="SSF56935">
    <property type="entry name" value="Porins"/>
    <property type="match status" value="1"/>
</dbReference>
<protein>
    <submittedName>
        <fullName evidence="6">SusC/RagA family TonB-linked outer membrane protein</fullName>
    </submittedName>
</protein>
<feature type="chain" id="PRO_5026027711" evidence="4">
    <location>
        <begin position="20"/>
        <end position="1053"/>
    </location>
</feature>
<evidence type="ECO:0000256" key="3">
    <source>
        <dbReference type="ARBA" id="ARBA00023237"/>
    </source>
</evidence>
<name>A0A6I6GAJ7_9BACT</name>
<feature type="signal peptide" evidence="4">
    <location>
        <begin position="1"/>
        <end position="19"/>
    </location>
</feature>
<keyword evidence="2" id="KW-0472">Membrane</keyword>
<dbReference type="RefSeq" id="WP_157479006.1">
    <property type="nucleotide sequence ID" value="NZ_CP046566.1"/>
</dbReference>
<dbReference type="InterPro" id="IPR036942">
    <property type="entry name" value="Beta-barrel_TonB_sf"/>
</dbReference>
<evidence type="ECO:0000313" key="7">
    <source>
        <dbReference type="Proteomes" id="UP000426027"/>
    </source>
</evidence>